<evidence type="ECO:0000256" key="1">
    <source>
        <dbReference type="SAM" id="SignalP"/>
    </source>
</evidence>
<evidence type="ECO:0000259" key="2">
    <source>
        <dbReference type="PROSITE" id="PS50206"/>
    </source>
</evidence>
<reference evidence="3 4" key="1">
    <citation type="submission" date="2023-08" db="EMBL/GenBank/DDBJ databases">
        <title>Mesonia sp. MT50, isolated from deep-sea sediment of the Mariana Trench.</title>
        <authorList>
            <person name="Fu H."/>
        </authorList>
    </citation>
    <scope>NUCLEOTIDE SEQUENCE [LARGE SCALE GENOMIC DNA]</scope>
    <source>
        <strain evidence="3 4">MT50</strain>
    </source>
</reference>
<proteinExistence type="predicted"/>
<sequence>MKIVLSFMLFTSSFCMAQQEFQQALQKYNEESIPYIKVKELHQELEKPNLISILDARKVEEYQVSHLPNAIFAGDKEFDIQQVQKRMSSKTLSIIVYCTIGVRSEKIAKKLKEAGYHQVKNLYGGILEWKNKGYKLYNLQSKPTDSVHTYNKKWSRYLHQGKPVF</sequence>
<dbReference type="NCBIfam" id="NF045521">
    <property type="entry name" value="rhoda_near_glyco"/>
    <property type="match status" value="1"/>
</dbReference>
<dbReference type="SMART" id="SM00450">
    <property type="entry name" value="RHOD"/>
    <property type="match status" value="1"/>
</dbReference>
<dbReference type="Proteomes" id="UP001230915">
    <property type="component" value="Unassembled WGS sequence"/>
</dbReference>
<dbReference type="EMBL" id="JAVHUL010000003">
    <property type="protein sequence ID" value="MDQ7916288.1"/>
    <property type="molecule type" value="Genomic_DNA"/>
</dbReference>
<protein>
    <submittedName>
        <fullName evidence="3">Rhodanese-like domain-containing protein</fullName>
    </submittedName>
</protein>
<dbReference type="InterPro" id="IPR001763">
    <property type="entry name" value="Rhodanese-like_dom"/>
</dbReference>
<dbReference type="Pfam" id="PF00581">
    <property type="entry name" value="Rhodanese"/>
    <property type="match status" value="1"/>
</dbReference>
<dbReference type="PANTHER" id="PTHR43031">
    <property type="entry name" value="FAD-DEPENDENT OXIDOREDUCTASE"/>
    <property type="match status" value="1"/>
</dbReference>
<feature type="chain" id="PRO_5047218455" evidence="1">
    <location>
        <begin position="18"/>
        <end position="165"/>
    </location>
</feature>
<keyword evidence="1" id="KW-0732">Signal</keyword>
<dbReference type="RefSeq" id="WP_308862904.1">
    <property type="nucleotide sequence ID" value="NZ_JAVHUL010000003.1"/>
</dbReference>
<evidence type="ECO:0000313" key="4">
    <source>
        <dbReference type="Proteomes" id="UP001230915"/>
    </source>
</evidence>
<gene>
    <name evidence="3" type="ORF">RBU60_01775</name>
</gene>
<feature type="domain" description="Rhodanese" evidence="2">
    <location>
        <begin position="53"/>
        <end position="138"/>
    </location>
</feature>
<name>A0ABU0ZZX3_9FLAO</name>
<organism evidence="3 4">
    <name type="scientific">Mesonia profundi</name>
    <dbReference type="NCBI Taxonomy" id="3070998"/>
    <lineage>
        <taxon>Bacteria</taxon>
        <taxon>Pseudomonadati</taxon>
        <taxon>Bacteroidota</taxon>
        <taxon>Flavobacteriia</taxon>
        <taxon>Flavobacteriales</taxon>
        <taxon>Flavobacteriaceae</taxon>
        <taxon>Mesonia</taxon>
    </lineage>
</organism>
<dbReference type="InterPro" id="IPR050229">
    <property type="entry name" value="GlpE_sulfurtransferase"/>
</dbReference>
<keyword evidence="4" id="KW-1185">Reference proteome</keyword>
<feature type="signal peptide" evidence="1">
    <location>
        <begin position="1"/>
        <end position="17"/>
    </location>
</feature>
<evidence type="ECO:0000313" key="3">
    <source>
        <dbReference type="EMBL" id="MDQ7916288.1"/>
    </source>
</evidence>
<dbReference type="CDD" id="cd00158">
    <property type="entry name" value="RHOD"/>
    <property type="match status" value="1"/>
</dbReference>
<dbReference type="PANTHER" id="PTHR43031:SF1">
    <property type="entry name" value="PYRIDINE NUCLEOTIDE-DISULPHIDE OXIDOREDUCTASE"/>
    <property type="match status" value="1"/>
</dbReference>
<dbReference type="SUPFAM" id="SSF52821">
    <property type="entry name" value="Rhodanese/Cell cycle control phosphatase"/>
    <property type="match status" value="1"/>
</dbReference>
<dbReference type="Gene3D" id="3.40.250.10">
    <property type="entry name" value="Rhodanese-like domain"/>
    <property type="match status" value="1"/>
</dbReference>
<dbReference type="PROSITE" id="PS50206">
    <property type="entry name" value="RHODANESE_3"/>
    <property type="match status" value="1"/>
</dbReference>
<comment type="caution">
    <text evidence="3">The sequence shown here is derived from an EMBL/GenBank/DDBJ whole genome shotgun (WGS) entry which is preliminary data.</text>
</comment>
<dbReference type="InterPro" id="IPR036873">
    <property type="entry name" value="Rhodanese-like_dom_sf"/>
</dbReference>
<accession>A0ABU0ZZX3</accession>